<protein>
    <submittedName>
        <fullName evidence="2">Uncharacterized protein</fullName>
    </submittedName>
</protein>
<dbReference type="EMBL" id="BMQJ01000001">
    <property type="protein sequence ID" value="GGP81081.1"/>
    <property type="molecule type" value="Genomic_DNA"/>
</dbReference>
<feature type="region of interest" description="Disordered" evidence="1">
    <location>
        <begin position="263"/>
        <end position="309"/>
    </location>
</feature>
<organism evidence="2 3">
    <name type="scientific">Streptosporangium pseudovulgare</name>
    <dbReference type="NCBI Taxonomy" id="35765"/>
    <lineage>
        <taxon>Bacteria</taxon>
        <taxon>Bacillati</taxon>
        <taxon>Actinomycetota</taxon>
        <taxon>Actinomycetes</taxon>
        <taxon>Streptosporangiales</taxon>
        <taxon>Streptosporangiaceae</taxon>
        <taxon>Streptosporangium</taxon>
    </lineage>
</organism>
<evidence type="ECO:0000313" key="2">
    <source>
        <dbReference type="EMBL" id="GGP81081.1"/>
    </source>
</evidence>
<evidence type="ECO:0000313" key="3">
    <source>
        <dbReference type="Proteomes" id="UP000611554"/>
    </source>
</evidence>
<reference evidence="3" key="1">
    <citation type="journal article" date="2019" name="Int. J. Syst. Evol. Microbiol.">
        <title>The Global Catalogue of Microorganisms (GCM) 10K type strain sequencing project: providing services to taxonomists for standard genome sequencing and annotation.</title>
        <authorList>
            <consortium name="The Broad Institute Genomics Platform"/>
            <consortium name="The Broad Institute Genome Sequencing Center for Infectious Disease"/>
            <person name="Wu L."/>
            <person name="Ma J."/>
        </authorList>
    </citation>
    <scope>NUCLEOTIDE SEQUENCE [LARGE SCALE GENOMIC DNA]</scope>
    <source>
        <strain evidence="3">JCM 3115</strain>
    </source>
</reference>
<evidence type="ECO:0000256" key="1">
    <source>
        <dbReference type="SAM" id="MobiDB-lite"/>
    </source>
</evidence>
<sequence>MSPASRTRARRAATAAEGQTHARGRVGPRGEAFVEGARRPQRPQDGLLRQPPGEGGPPGGERAGVGAAGVHAAGPGEEPVAQGLGDVAGAAGAQQRQQRVEAQFAAGTGGRTQADRLAGGPVDVDDRAACRFDDLNLDRVAAAYRDPLDVVRHGGPAVHLPDLDPPVAAAQPFAVEVLVVGHGVGDGPGDRAGVAEVRHARNAGEGQPGHVEFGAGEADLLVDPRQFEYAVRVAGDHGGPSGARVPRHRPGVAARARRPLHGEEVAGLGAQGGADVGTPQLVREGREEDVLNEEDAERRPGPPRVGSAAGRAELRGAGVRQGVVDAVHVGLDPAPGLREQSLEAAAGGVVQPGPPGETVPGHVCGAQSFGQSALGSPFLGLHLPGAIGDGRRTLRVGQILDGVAPHMWNAPLIPSGGTPPHMILLRLPSPN</sequence>
<name>A0ABQ2QJP3_9ACTN</name>
<feature type="compositionally biased region" description="Gly residues" evidence="1">
    <location>
        <begin position="56"/>
        <end position="67"/>
    </location>
</feature>
<keyword evidence="3" id="KW-1185">Reference proteome</keyword>
<gene>
    <name evidence="2" type="ORF">GCM10010140_07420</name>
</gene>
<accession>A0ABQ2QJP3</accession>
<feature type="compositionally biased region" description="Low complexity" evidence="1">
    <location>
        <begin position="68"/>
        <end position="101"/>
    </location>
</feature>
<feature type="region of interest" description="Disordered" evidence="1">
    <location>
        <begin position="1"/>
        <end position="101"/>
    </location>
</feature>
<proteinExistence type="predicted"/>
<dbReference type="Proteomes" id="UP000611554">
    <property type="component" value="Unassembled WGS sequence"/>
</dbReference>
<comment type="caution">
    <text evidence="2">The sequence shown here is derived from an EMBL/GenBank/DDBJ whole genome shotgun (WGS) entry which is preliminary data.</text>
</comment>